<dbReference type="EMBL" id="JAXAFJ010000006">
    <property type="protein sequence ID" value="MDX6806570.1"/>
    <property type="molecule type" value="Genomic_DNA"/>
</dbReference>
<sequence length="475" mass="48436">MPETTTLLGLPLVAPGQAQKHVPVNEALGQLDRIVQCSVRSRSLALPPQEAAEGDGYIVGVGASGEWAGRDGALAFWENGGWRFVAPREGWRCWVEADASMFVFSIGAWTTFGTSGEIGNLTRFGFGTVADDNSPFVAKLNTALWTAQDGEGGTGDLRFVMNKAAQGNVLSLLMQSGYGGRAEIGLVGEDDFVFKVSAEGETWHEAIKIDRFTGRVRFPMGSVREVLASDRTFYVRTDGADSNTGSGNTPAEAFQTLQRAYDFVARGLDLAGYRVTIQMGAGTFAGLQIGAATVGSGAVAIAGAGPGLTVLSGSGHLLAWDVPLTTGLSVLGATLTTSGTGDCIHAGASGRLDVSDVVFGACAGRHIAAVATGAEVRAAGNYAVSGGAVRHVHAEAGGLVAVTGRTVSLIGTPAFGAFAEATMLGCLVLTGNSFSGPASGQRYFASGNGVVRTGGSAGSLPGNLAGTVASGGQYL</sequence>
<proteinExistence type="predicted"/>
<evidence type="ECO:0000313" key="1">
    <source>
        <dbReference type="EMBL" id="MDX6806570.1"/>
    </source>
</evidence>
<dbReference type="Pfam" id="PF10983">
    <property type="entry name" value="DUF2793"/>
    <property type="match status" value="1"/>
</dbReference>
<dbReference type="InterPro" id="IPR021251">
    <property type="entry name" value="DUF2793"/>
</dbReference>
<dbReference type="SUPFAM" id="SSF51126">
    <property type="entry name" value="Pectin lyase-like"/>
    <property type="match status" value="1"/>
</dbReference>
<keyword evidence="2" id="KW-1185">Reference proteome</keyword>
<name>A0ABU4RP00_9HYPH</name>
<dbReference type="InterPro" id="IPR012334">
    <property type="entry name" value="Pectin_lyas_fold"/>
</dbReference>
<comment type="caution">
    <text evidence="1">The sequence shown here is derived from an EMBL/GenBank/DDBJ whole genome shotgun (WGS) entry which is preliminary data.</text>
</comment>
<protein>
    <submittedName>
        <fullName evidence="1">DUF2793 domain-containing protein</fullName>
    </submittedName>
</protein>
<dbReference type="Gene3D" id="2.160.20.10">
    <property type="entry name" value="Single-stranded right-handed beta-helix, Pectin lyase-like"/>
    <property type="match status" value="1"/>
</dbReference>
<dbReference type="InterPro" id="IPR011050">
    <property type="entry name" value="Pectin_lyase_fold/virulence"/>
</dbReference>
<reference evidence="1 2" key="1">
    <citation type="submission" date="2023-11" db="EMBL/GenBank/DDBJ databases">
        <authorList>
            <person name="Bao R."/>
        </authorList>
    </citation>
    <scope>NUCLEOTIDE SEQUENCE [LARGE SCALE GENOMIC DNA]</scope>
    <source>
        <strain evidence="1 2">PJ23</strain>
    </source>
</reference>
<organism evidence="1 2">
    <name type="scientific">Terrihabitans rhizophilus</name>
    <dbReference type="NCBI Taxonomy" id="3092662"/>
    <lineage>
        <taxon>Bacteria</taxon>
        <taxon>Pseudomonadati</taxon>
        <taxon>Pseudomonadota</taxon>
        <taxon>Alphaproteobacteria</taxon>
        <taxon>Hyphomicrobiales</taxon>
        <taxon>Terrihabitans</taxon>
    </lineage>
</organism>
<dbReference type="RefSeq" id="WP_319844699.1">
    <property type="nucleotide sequence ID" value="NZ_JAXAFJ010000006.1"/>
</dbReference>
<gene>
    <name evidence="1" type="ORF">SCD90_10880</name>
</gene>
<dbReference type="Proteomes" id="UP001274321">
    <property type="component" value="Unassembled WGS sequence"/>
</dbReference>
<accession>A0ABU4RP00</accession>
<evidence type="ECO:0000313" key="2">
    <source>
        <dbReference type="Proteomes" id="UP001274321"/>
    </source>
</evidence>